<evidence type="ECO:0000259" key="8">
    <source>
        <dbReference type="Pfam" id="PF13813"/>
    </source>
</evidence>
<proteinExistence type="inferred from homology"/>
<feature type="transmembrane region" description="Helical" evidence="7">
    <location>
        <begin position="359"/>
        <end position="377"/>
    </location>
</feature>
<accession>A0A9W9I387</accession>
<feature type="transmembrane region" description="Helical" evidence="7">
    <location>
        <begin position="285"/>
        <end position="304"/>
    </location>
</feature>
<evidence type="ECO:0000256" key="7">
    <source>
        <dbReference type="SAM" id="Phobius"/>
    </source>
</evidence>
<feature type="transmembrane region" description="Helical" evidence="7">
    <location>
        <begin position="7"/>
        <end position="26"/>
    </location>
</feature>
<evidence type="ECO:0000313" key="9">
    <source>
        <dbReference type="EMBL" id="KAJ5165845.1"/>
    </source>
</evidence>
<dbReference type="OrthoDB" id="1077582at2759"/>
<dbReference type="InterPro" id="IPR032805">
    <property type="entry name" value="Wax_synthase_dom"/>
</dbReference>
<comment type="similarity">
    <text evidence="2">Belongs to the wax synthase family.</text>
</comment>
<dbReference type="GO" id="GO:0006629">
    <property type="term" value="P:lipid metabolic process"/>
    <property type="evidence" value="ECO:0007669"/>
    <property type="project" value="InterPro"/>
</dbReference>
<keyword evidence="5 7" id="KW-1133">Transmembrane helix</keyword>
<keyword evidence="3" id="KW-0808">Transferase</keyword>
<evidence type="ECO:0000313" key="10">
    <source>
        <dbReference type="Proteomes" id="UP001146351"/>
    </source>
</evidence>
<comment type="caution">
    <text evidence="9">The sequence shown here is derived from an EMBL/GenBank/DDBJ whole genome shotgun (WGS) entry which is preliminary data.</text>
</comment>
<organism evidence="9 10">
    <name type="scientific">Penicillium capsulatum</name>
    <dbReference type="NCBI Taxonomy" id="69766"/>
    <lineage>
        <taxon>Eukaryota</taxon>
        <taxon>Fungi</taxon>
        <taxon>Dikarya</taxon>
        <taxon>Ascomycota</taxon>
        <taxon>Pezizomycotina</taxon>
        <taxon>Eurotiomycetes</taxon>
        <taxon>Eurotiomycetidae</taxon>
        <taxon>Eurotiales</taxon>
        <taxon>Aspergillaceae</taxon>
        <taxon>Penicillium</taxon>
    </lineage>
</organism>
<dbReference type="GO" id="GO:0008374">
    <property type="term" value="F:O-acyltransferase activity"/>
    <property type="evidence" value="ECO:0007669"/>
    <property type="project" value="InterPro"/>
</dbReference>
<dbReference type="InterPro" id="IPR044851">
    <property type="entry name" value="Wax_synthase"/>
</dbReference>
<name>A0A9W9I387_9EURO</name>
<dbReference type="PANTHER" id="PTHR31595">
    <property type="entry name" value="LONG-CHAIN-ALCOHOL O-FATTY-ACYLTRANSFERASE 3-RELATED"/>
    <property type="match status" value="1"/>
</dbReference>
<feature type="transmembrane region" description="Helical" evidence="7">
    <location>
        <begin position="316"/>
        <end position="338"/>
    </location>
</feature>
<evidence type="ECO:0000256" key="1">
    <source>
        <dbReference type="ARBA" id="ARBA00004141"/>
    </source>
</evidence>
<dbReference type="EMBL" id="JAPQKO010000004">
    <property type="protein sequence ID" value="KAJ5165845.1"/>
    <property type="molecule type" value="Genomic_DNA"/>
</dbReference>
<protein>
    <recommendedName>
        <fullName evidence="8">Wax synthase domain-containing protein</fullName>
    </recommendedName>
</protein>
<sequence length="423" mass="48528">MDVVAEGPAYVSLLLLHYLVSATLLATTPKHSRLRYLALPCLYWTISQVVKPVISTTPTRCNVIALFGISAAQAVRLLLIEPRDDKDLAEKLAESSPSFPSRLWRAIRMLWGTRAVNTSWQVKNIPSHPAYFTRRGMHVPPRGRFLLRQCFIFIWQYLVLDIFHTLRVQQLSEQGEYTGFTELQWAVPIDQWIERIISNLVTWFIIGRLVLDSHYRFLSFVCVGLDLNSPAEWPPAFGRMADAYTLRNYWGKFWHQFLRQPFTAVSSFLTRDVLGLPRPSLLERYTNIFLVFLLSGILHVMIDYGQCVPVHYSGSLHYFLSFVCGIMIEDGAQSLFRYMCLSKPSSTKQDDGTLLWRRVVGWIWIMGWIGIFSTWYLHPLRETPQDQYALIPFSLAAYIGLQPVVGIVVVGGVIVGICFQVEI</sequence>
<evidence type="ECO:0000256" key="3">
    <source>
        <dbReference type="ARBA" id="ARBA00022679"/>
    </source>
</evidence>
<evidence type="ECO:0000256" key="5">
    <source>
        <dbReference type="ARBA" id="ARBA00022989"/>
    </source>
</evidence>
<reference evidence="9" key="1">
    <citation type="submission" date="2022-11" db="EMBL/GenBank/DDBJ databases">
        <authorList>
            <person name="Petersen C."/>
        </authorList>
    </citation>
    <scope>NUCLEOTIDE SEQUENCE</scope>
    <source>
        <strain evidence="9">IBT 21917</strain>
    </source>
</reference>
<gene>
    <name evidence="9" type="ORF">N7492_006141</name>
</gene>
<dbReference type="Pfam" id="PF13813">
    <property type="entry name" value="MBOAT_2"/>
    <property type="match status" value="1"/>
</dbReference>
<keyword evidence="6 7" id="KW-0472">Membrane</keyword>
<dbReference type="Proteomes" id="UP001146351">
    <property type="component" value="Unassembled WGS sequence"/>
</dbReference>
<evidence type="ECO:0000256" key="4">
    <source>
        <dbReference type="ARBA" id="ARBA00022692"/>
    </source>
</evidence>
<feature type="transmembrane region" description="Helical" evidence="7">
    <location>
        <begin position="397"/>
        <end position="419"/>
    </location>
</feature>
<feature type="domain" description="Wax synthase" evidence="8">
    <location>
        <begin position="233"/>
        <end position="320"/>
    </location>
</feature>
<keyword evidence="10" id="KW-1185">Reference proteome</keyword>
<dbReference type="AlphaFoldDB" id="A0A9W9I387"/>
<comment type="subcellular location">
    <subcellularLocation>
        <location evidence="1">Membrane</location>
        <topology evidence="1">Multi-pass membrane protein</topology>
    </subcellularLocation>
</comment>
<keyword evidence="4 7" id="KW-0812">Transmembrane</keyword>
<dbReference type="GO" id="GO:0016020">
    <property type="term" value="C:membrane"/>
    <property type="evidence" value="ECO:0007669"/>
    <property type="project" value="UniProtKB-SubCell"/>
</dbReference>
<evidence type="ECO:0000256" key="6">
    <source>
        <dbReference type="ARBA" id="ARBA00023136"/>
    </source>
</evidence>
<dbReference type="PANTHER" id="PTHR31595:SF27">
    <property type="entry name" value="WAX SYNTHASE DOMAIN-CONTAINING PROTEIN-RELATED"/>
    <property type="match status" value="1"/>
</dbReference>
<reference evidence="9" key="2">
    <citation type="journal article" date="2023" name="IMA Fungus">
        <title>Comparative genomic study of the Penicillium genus elucidates a diverse pangenome and 15 lateral gene transfer events.</title>
        <authorList>
            <person name="Petersen C."/>
            <person name="Sorensen T."/>
            <person name="Nielsen M.R."/>
            <person name="Sondergaard T.E."/>
            <person name="Sorensen J.L."/>
            <person name="Fitzpatrick D.A."/>
            <person name="Frisvad J.C."/>
            <person name="Nielsen K.L."/>
        </authorList>
    </citation>
    <scope>NUCLEOTIDE SEQUENCE</scope>
    <source>
        <strain evidence="9">IBT 21917</strain>
    </source>
</reference>
<evidence type="ECO:0000256" key="2">
    <source>
        <dbReference type="ARBA" id="ARBA00007282"/>
    </source>
</evidence>